<reference evidence="7 8" key="1">
    <citation type="submission" date="2013-08" db="EMBL/GenBank/DDBJ databases">
        <title>The genome sequence of Skermanella stibiiresistens.</title>
        <authorList>
            <person name="Zhu W."/>
            <person name="Wang G."/>
        </authorList>
    </citation>
    <scope>NUCLEOTIDE SEQUENCE [LARGE SCALE GENOMIC DNA]</scope>
    <source>
        <strain evidence="7 8">SB22</strain>
    </source>
</reference>
<name>W9H126_9PROT</name>
<keyword evidence="8" id="KW-1185">Reference proteome</keyword>
<dbReference type="CDD" id="cd06662">
    <property type="entry name" value="SURF1"/>
    <property type="match status" value="1"/>
</dbReference>
<accession>W9H126</accession>
<dbReference type="InterPro" id="IPR045214">
    <property type="entry name" value="Surf1/Surf4"/>
</dbReference>
<evidence type="ECO:0000313" key="8">
    <source>
        <dbReference type="Proteomes" id="UP000019486"/>
    </source>
</evidence>
<evidence type="ECO:0000313" key="7">
    <source>
        <dbReference type="EMBL" id="EWY38412.1"/>
    </source>
</evidence>
<feature type="transmembrane region" description="Helical" evidence="6">
    <location>
        <begin position="219"/>
        <end position="238"/>
    </location>
</feature>
<keyword evidence="5 6" id="KW-0472">Membrane</keyword>
<dbReference type="Proteomes" id="UP000019486">
    <property type="component" value="Unassembled WGS sequence"/>
</dbReference>
<dbReference type="PANTHER" id="PTHR23427:SF2">
    <property type="entry name" value="SURFEIT LOCUS PROTEIN 1"/>
    <property type="match status" value="1"/>
</dbReference>
<comment type="caution">
    <text evidence="7">The sequence shown here is derived from an EMBL/GenBank/DDBJ whole genome shotgun (WGS) entry which is preliminary data.</text>
</comment>
<organism evidence="7 8">
    <name type="scientific">Skermanella stibiiresistens SB22</name>
    <dbReference type="NCBI Taxonomy" id="1385369"/>
    <lineage>
        <taxon>Bacteria</taxon>
        <taxon>Pseudomonadati</taxon>
        <taxon>Pseudomonadota</taxon>
        <taxon>Alphaproteobacteria</taxon>
        <taxon>Rhodospirillales</taxon>
        <taxon>Azospirillaceae</taxon>
        <taxon>Skermanella</taxon>
    </lineage>
</organism>
<dbReference type="InterPro" id="IPR002994">
    <property type="entry name" value="Surf1/Shy1"/>
</dbReference>
<dbReference type="OrthoDB" id="6079986at2"/>
<dbReference type="RefSeq" id="WP_037457071.1">
    <property type="nucleotide sequence ID" value="NZ_AVFL01000018.1"/>
</dbReference>
<evidence type="ECO:0000256" key="4">
    <source>
        <dbReference type="ARBA" id="ARBA00022989"/>
    </source>
</evidence>
<dbReference type="STRING" id="1385369.N825_13020"/>
<evidence type="ECO:0000256" key="2">
    <source>
        <dbReference type="ARBA" id="ARBA00007165"/>
    </source>
</evidence>
<evidence type="ECO:0000256" key="5">
    <source>
        <dbReference type="ARBA" id="ARBA00023136"/>
    </source>
</evidence>
<dbReference type="PANTHER" id="PTHR23427">
    <property type="entry name" value="SURFEIT LOCUS PROTEIN"/>
    <property type="match status" value="1"/>
</dbReference>
<keyword evidence="4 6" id="KW-1133">Transmembrane helix</keyword>
<proteinExistence type="inferred from homology"/>
<dbReference type="PROSITE" id="PS50895">
    <property type="entry name" value="SURF1"/>
    <property type="match status" value="1"/>
</dbReference>
<dbReference type="Pfam" id="PF02104">
    <property type="entry name" value="SURF1"/>
    <property type="match status" value="1"/>
</dbReference>
<dbReference type="AlphaFoldDB" id="W9H126"/>
<evidence type="ECO:0000256" key="1">
    <source>
        <dbReference type="ARBA" id="ARBA00004370"/>
    </source>
</evidence>
<keyword evidence="3 6" id="KW-0812">Transmembrane</keyword>
<dbReference type="EMBL" id="AVFL01000018">
    <property type="protein sequence ID" value="EWY38412.1"/>
    <property type="molecule type" value="Genomic_DNA"/>
</dbReference>
<protein>
    <recommendedName>
        <fullName evidence="6">SURF1-like protein</fullName>
    </recommendedName>
</protein>
<comment type="similarity">
    <text evidence="2 6">Belongs to the SURF1 family.</text>
</comment>
<evidence type="ECO:0000256" key="6">
    <source>
        <dbReference type="RuleBase" id="RU363076"/>
    </source>
</evidence>
<gene>
    <name evidence="7" type="ORF">N825_13020</name>
</gene>
<dbReference type="GO" id="GO:0005886">
    <property type="term" value="C:plasma membrane"/>
    <property type="evidence" value="ECO:0007669"/>
    <property type="project" value="UniProtKB-SubCell"/>
</dbReference>
<comment type="subcellular location">
    <subcellularLocation>
        <location evidence="6">Cell membrane</location>
        <topology evidence="6">Multi-pass membrane protein</topology>
    </subcellularLocation>
    <subcellularLocation>
        <location evidence="1">Membrane</location>
    </subcellularLocation>
</comment>
<keyword evidence="6" id="KW-1003">Cell membrane</keyword>
<evidence type="ECO:0000256" key="3">
    <source>
        <dbReference type="ARBA" id="ARBA00022692"/>
    </source>
</evidence>
<sequence>MAETTHTEERQGRMRFRPALGATIFTVVAIAIMLGLGTWQLQRLAWKTELIERIEAGLNAAPVPLPTVIGNPAEWDYHRVSATGRFLHDHELDLAARSLNGRIGYHVVTPLQRDDGTVVLVNRGWIPTEARDPATRPDGLLSGTVTVEGIVRVPTGPGWMQPDNDAWANVWFWYDIPAMAASAGVTGALPVIVEAAATPNPGGLPVGGQSNVVIPNNHLQYVVTWYGLALTLLVVYIVSQRRRDSDPT</sequence>
<dbReference type="PATRIC" id="fig|1385369.3.peg.4490"/>
<feature type="transmembrane region" description="Helical" evidence="6">
    <location>
        <begin position="20"/>
        <end position="39"/>
    </location>
</feature>